<dbReference type="PANTHER" id="PTHR15286">
    <property type="entry name" value="RAS-ASSOCIATING DOMAIN CONTAINING PROTEIN"/>
    <property type="match status" value="1"/>
</dbReference>
<dbReference type="VEuPathDB" id="VectorBase:ACMO_003824"/>
<keyword evidence="5" id="KW-1185">Reference proteome</keyword>
<feature type="compositionally biased region" description="Pro residues" evidence="2">
    <location>
        <begin position="350"/>
        <end position="362"/>
    </location>
</feature>
<feature type="compositionally biased region" description="Low complexity" evidence="2">
    <location>
        <begin position="210"/>
        <end position="228"/>
    </location>
</feature>
<dbReference type="InterPro" id="IPR000159">
    <property type="entry name" value="RA_dom"/>
</dbReference>
<accession>A0A6E8V031</accession>
<dbReference type="InterPro" id="IPR033593">
    <property type="entry name" value="N-RASSF"/>
</dbReference>
<dbReference type="InterPro" id="IPR048945">
    <property type="entry name" value="RASSF8/10_RA"/>
</dbReference>
<evidence type="ECO:0000313" key="4">
    <source>
        <dbReference type="EnsemblMetazoa" id="ACON001370-PA"/>
    </source>
</evidence>
<dbReference type="Proteomes" id="UP001105220">
    <property type="component" value="Unplaced"/>
</dbReference>
<name>A0A6E8V031_ANOCL</name>
<evidence type="ECO:0000259" key="3">
    <source>
        <dbReference type="PROSITE" id="PS50200"/>
    </source>
</evidence>
<dbReference type="InterPro" id="IPR029071">
    <property type="entry name" value="Ubiquitin-like_domsf"/>
</dbReference>
<evidence type="ECO:0000256" key="1">
    <source>
        <dbReference type="SAM" id="Coils"/>
    </source>
</evidence>
<feature type="compositionally biased region" description="Low complexity" evidence="2">
    <location>
        <begin position="80"/>
        <end position="128"/>
    </location>
</feature>
<evidence type="ECO:0000313" key="5">
    <source>
        <dbReference type="Proteomes" id="UP001105220"/>
    </source>
</evidence>
<dbReference type="InterPro" id="IPR048944">
    <property type="entry name" value="RASSF8_RA"/>
</dbReference>
<feature type="domain" description="Ras-associating" evidence="3">
    <location>
        <begin position="1"/>
        <end position="82"/>
    </location>
</feature>
<dbReference type="PANTHER" id="PTHR15286:SF6">
    <property type="entry name" value="GH01133P"/>
    <property type="match status" value="1"/>
</dbReference>
<dbReference type="AlphaFoldDB" id="A0A6E8V031"/>
<dbReference type="VEuPathDB" id="VectorBase:ACON001370"/>
<dbReference type="Gene3D" id="3.10.20.90">
    <property type="entry name" value="Phosphatidylinositol 3-kinase Catalytic Subunit, Chain A, domain 1"/>
    <property type="match status" value="1"/>
</dbReference>
<reference evidence="4" key="2">
    <citation type="submission" date="2020-05" db="UniProtKB">
        <authorList>
            <consortium name="EnsemblMetazoa"/>
        </authorList>
    </citation>
    <scope>IDENTIFICATION</scope>
    <source>
        <strain evidence="4">Ngousso</strain>
    </source>
</reference>
<feature type="compositionally biased region" description="Polar residues" evidence="2">
    <location>
        <begin position="152"/>
        <end position="161"/>
    </location>
</feature>
<dbReference type="SMART" id="SM00314">
    <property type="entry name" value="RA"/>
    <property type="match status" value="1"/>
</dbReference>
<feature type="compositionally biased region" description="Gly residues" evidence="2">
    <location>
        <begin position="139"/>
        <end position="149"/>
    </location>
</feature>
<dbReference type="GO" id="GO:0007165">
    <property type="term" value="P:signal transduction"/>
    <property type="evidence" value="ECO:0007669"/>
    <property type="project" value="InterPro"/>
</dbReference>
<dbReference type="EnsemblMetazoa" id="ACON001370-RA">
    <property type="protein sequence ID" value="ACON001370-PA"/>
    <property type="gene ID" value="ACON001370"/>
</dbReference>
<keyword evidence="1" id="KW-0175">Coiled coil</keyword>
<feature type="region of interest" description="Disordered" evidence="2">
    <location>
        <begin position="80"/>
        <end position="410"/>
    </location>
</feature>
<evidence type="ECO:0000256" key="2">
    <source>
        <dbReference type="SAM" id="MobiDB-lite"/>
    </source>
</evidence>
<dbReference type="PROSITE" id="PS50200">
    <property type="entry name" value="RA"/>
    <property type="match status" value="1"/>
</dbReference>
<dbReference type="SUPFAM" id="SSF54236">
    <property type="entry name" value="Ubiquitin-like"/>
    <property type="match status" value="1"/>
</dbReference>
<proteinExistence type="predicted"/>
<protein>
    <submittedName>
        <fullName evidence="4">Ras-associating domain-containing protein</fullName>
    </submittedName>
</protein>
<feature type="coiled-coil region" evidence="1">
    <location>
        <begin position="581"/>
        <end position="636"/>
    </location>
</feature>
<organism evidence="4 5">
    <name type="scientific">Anopheles coluzzii</name>
    <name type="common">African malaria mosquito</name>
    <dbReference type="NCBI Taxonomy" id="1518534"/>
    <lineage>
        <taxon>Eukaryota</taxon>
        <taxon>Metazoa</taxon>
        <taxon>Ecdysozoa</taxon>
        <taxon>Arthropoda</taxon>
        <taxon>Hexapoda</taxon>
        <taxon>Insecta</taxon>
        <taxon>Pterygota</taxon>
        <taxon>Neoptera</taxon>
        <taxon>Endopterygota</taxon>
        <taxon>Diptera</taxon>
        <taxon>Nematocera</taxon>
        <taxon>Culicoidea</taxon>
        <taxon>Culicidae</taxon>
        <taxon>Anophelinae</taxon>
        <taxon>Anopheles</taxon>
    </lineage>
</organism>
<feature type="compositionally biased region" description="Low complexity" evidence="2">
    <location>
        <begin position="363"/>
        <end position="377"/>
    </location>
</feature>
<reference key="1">
    <citation type="journal article" date="2019" name="Genes (Basel)">
        <title>A High-Quality De novo Genome Assembly from a Single Mosquito Using PacBio Sequencing.</title>
        <authorList>
            <person name="Kingan S.B."/>
            <person name="Heaton H."/>
            <person name="Cudini J."/>
            <person name="Lambert C.C."/>
            <person name="Baybayan P."/>
            <person name="Galvin B.D."/>
            <person name="Durbin R."/>
            <person name="Korlach J."/>
            <person name="Lawniczak M.K.N."/>
        </authorList>
    </citation>
    <scope>NUCLEOTIDE SEQUENCE [LARGE SCALE GENOMIC DNA]</scope>
    <source>
        <strain>Mali-NIH</strain>
    </source>
</reference>
<dbReference type="VEuPathDB" id="VectorBase:ACON2_039702"/>
<feature type="compositionally biased region" description="Polar residues" evidence="2">
    <location>
        <begin position="192"/>
        <end position="209"/>
    </location>
</feature>
<feature type="compositionally biased region" description="Polar residues" evidence="2">
    <location>
        <begin position="320"/>
        <end position="347"/>
    </location>
</feature>
<dbReference type="Pfam" id="PF21712">
    <property type="entry name" value="RASSF8-10_RA"/>
    <property type="match status" value="1"/>
</dbReference>
<dbReference type="CDD" id="cd16134">
    <property type="entry name" value="RA_RASSF8"/>
    <property type="match status" value="1"/>
</dbReference>
<sequence length="686" mass="75299">MELKVWVEGIQRIVCGVTEVTTCQDVVFALAHATGKTGRFTLIERWRNNERLLAPHENPLKILMKWGEYSSDVQFILQRSDQQQQQQQQKKDAQQQPQQQQQQQQQHQTAPSTQTAQSQQQLLRQQQKLNQLNNNHIGVNGGITNGKHGGLTSPTSPNGNGHANPIIPNGVHSTHNHINNNNNGGTIGGGQHYSQHHPSNGDEQQSANNQLHHQQLIHQQQQQQQQQHQQHHHQHQLSSSSTSSADHQYRAHQHQQQSNGGVGALIRTGNDPSNNRAAGGPGPLESPVAVKQSELNISSSSSSAVVGGGPLERGKETRKSLNSSGNHPSLLTGSTTNSPITGISSNGALVPPPYRDPPPPRNSPLSHTLTSLSSTGSGTSGNGSRRHEKDTGAGNQLSASGGGGSSSASSTVSSLVVVGPNGGSEEILVGDSLPHATGYRELMQLIKLQREKINTQQADLSKYDSEIVYLESRSREQTDQLDAIAQEISKTEAQFRQTGDQLQAYQYVEEESELVRQQEKTLKSEITLLRSKLANCETELLQCKNKIRLLMDEILVEQRKYSRQYDPNRQQLLERALMCEVDRLQVEIDLAVQSADQANKAHDKLKGEVTLLEGAIADKKKQVEKLVHEMKEVNLQSLAVVPPADEVRHLLEVGSVKPGSTRRMIGSPRQLENAVPTSKNPHGVWV</sequence>